<evidence type="ECO:0000256" key="5">
    <source>
        <dbReference type="ARBA" id="ARBA00022490"/>
    </source>
</evidence>
<evidence type="ECO:0000256" key="14">
    <source>
        <dbReference type="SAM" id="MobiDB-lite"/>
    </source>
</evidence>
<evidence type="ECO:0000256" key="9">
    <source>
        <dbReference type="ARBA" id="ARBA00022835"/>
    </source>
</evidence>
<comment type="cofactor">
    <cofactor evidence="1">
        <name>Mg(2+)</name>
        <dbReference type="ChEBI" id="CHEBI:18420"/>
    </cofactor>
</comment>
<dbReference type="PROSITE" id="PS01175">
    <property type="entry name" value="RIBONUCLEASE_II"/>
    <property type="match status" value="1"/>
</dbReference>
<evidence type="ECO:0000256" key="2">
    <source>
        <dbReference type="ARBA" id="ARBA00004123"/>
    </source>
</evidence>
<dbReference type="InterPro" id="IPR022966">
    <property type="entry name" value="RNase_II/R_CS"/>
</dbReference>
<dbReference type="OMA" id="GQVMRNN"/>
<dbReference type="Gene3D" id="2.40.50.690">
    <property type="match status" value="1"/>
</dbReference>
<sequence length="1242" mass="132829">MGSGTFEEPLAGVVVLAALTALTLALFSYTDLVIFVGLISVFVHAVSQAVGQLYAAIESLGASCDAALVFVLAVFSVSLATAGDALARDREDGGMLGADGDGSAWYVYVVGASHISMLAVGLSPVLLFVPRYGFNLCFAQQRFVAAALRVAGSPAVRYITFSVYCALVLLLLSNAYACFQLLREAGLAAEEALSLPTWAETGRRLARATRPRPLSDSGWTVRRVVREHYLRDDILTGSPRIDAPHLEPRLSPDAPRYLVPDANVLLHQIDVMEHPALQDVILLQTVLAEVRHRRVALYNRARAIAADPKRRCVVFCNEHARETYVSRAPGESANDYNDRAIRTAVGWYAAQLEGSVEVLLLTNDRDNLRKARAAGLSAQTVHHFAREQRACPDLADRLAGEDDDGGDAGGEAEGGNAGADGRPDAKRARRASSAQATTTPATGSGSARTLAAPVRGPFAPYPPHLSADELKAGVASGELHQARLRINRHNTREGFVAVAALGAGSPDVRISGTEALNRAVHGDLVVLRLLPVGAASAAGARPAARDGAQADDEAAQGASNAPSVGVYLPELGARAEDDDDDGGGGGSGGDGARAGGGGGGGGGAAHDGVVERRYGVVVGIARRNWRACVGVLDFGTQRGNSFVFEPVDVLLPRASVSTRQAEALRNQLIVVSYDGWTAEQRYPSGHYVRAIGPVGCKDAESDAILFEHDVPLRPFSAQVRACLPAKGWTIPADEIGRRLDLRESSLVCSVDPPGCVDIDDALHVQPLANGNYEVGIHIADVGHFIKAGTPIDEEAAMRATTVYLVQRRINMVPERLGEDLCSLFAQVDRLAFSAIVELTDDGGVVGARFAKTVIRSHAALSYAQAQERIDDASDASALTQSLRTLNRLAKALNKRRRAAGCLVLASPEVRFQLDADSSEPSDMGVYSLKETNAMVEEFMLLANTAVAREINAHYPQLAVLRRHPPPRAGAFDALQRALAQLRPPVALRVGSSKELADSLDAAVDFALPADATDPPAASTAQSATPPFDAYLNKLVRIMATRSMQQAEYFRAGAHSRDQFWHYGLAADIYTHFTSPIRRYADQLVHRMLAAALGLEPLTPAMQRAEALDALVDNMNRRHVAAQHAGRASVNVYTLFFFRDKKEAVREGGYVIGLRDKAAIVLVPRYGIEGIVRLDDDGVEGAYRYDEATCSLRTPFSMLRIFQKVTVSICVDVTKPHRPRLVVDIAEPRVRRAAPPAGGSSTA</sequence>
<dbReference type="EMBL" id="JAGTXO010000007">
    <property type="protein sequence ID" value="KAG8466586.1"/>
    <property type="molecule type" value="Genomic_DNA"/>
</dbReference>
<dbReference type="Gene3D" id="2.40.50.700">
    <property type="match status" value="1"/>
</dbReference>
<evidence type="ECO:0000256" key="1">
    <source>
        <dbReference type="ARBA" id="ARBA00001946"/>
    </source>
</evidence>
<dbReference type="Pfam" id="PF17849">
    <property type="entry name" value="OB_Dis3"/>
    <property type="match status" value="1"/>
</dbReference>
<dbReference type="GO" id="GO:0000177">
    <property type="term" value="C:cytoplasmic exosome (RNase complex)"/>
    <property type="evidence" value="ECO:0007669"/>
    <property type="project" value="TreeGrafter"/>
</dbReference>
<evidence type="ECO:0000256" key="13">
    <source>
        <dbReference type="RuleBase" id="RU003901"/>
    </source>
</evidence>
<comment type="similarity">
    <text evidence="4 13">Belongs to the RNR ribonuclease family.</text>
</comment>
<dbReference type="SMART" id="SM00955">
    <property type="entry name" value="RNB"/>
    <property type="match status" value="1"/>
</dbReference>
<proteinExistence type="inferred from homology"/>
<dbReference type="FunFam" id="3.40.50.1010:FF:000021">
    <property type="entry name" value="DIS3-like exonuclease 1 isoform X1"/>
    <property type="match status" value="1"/>
</dbReference>
<dbReference type="InterPro" id="IPR002716">
    <property type="entry name" value="PIN_dom"/>
</dbReference>
<feature type="transmembrane region" description="Helical" evidence="15">
    <location>
        <begin position="9"/>
        <end position="27"/>
    </location>
</feature>
<dbReference type="GO" id="GO:0003723">
    <property type="term" value="F:RNA binding"/>
    <property type="evidence" value="ECO:0007669"/>
    <property type="project" value="UniProtKB-KW"/>
</dbReference>
<feature type="domain" description="RNB" evidence="17">
    <location>
        <begin position="738"/>
        <end position="1094"/>
    </location>
</feature>
<gene>
    <name evidence="18" type="ORF">KFE25_007965</name>
</gene>
<dbReference type="InterPro" id="IPR033770">
    <property type="entry name" value="RRP44_S1"/>
</dbReference>
<feature type="transmembrane region" description="Helical" evidence="15">
    <location>
        <begin position="33"/>
        <end position="55"/>
    </location>
</feature>
<dbReference type="Pfam" id="PF17216">
    <property type="entry name" value="Rrp44_CSD1"/>
    <property type="match status" value="1"/>
</dbReference>
<dbReference type="PANTHER" id="PTHR23355">
    <property type="entry name" value="RIBONUCLEASE"/>
    <property type="match status" value="1"/>
</dbReference>
<organism evidence="18 19">
    <name type="scientific">Diacronema lutheri</name>
    <name type="common">Unicellular marine alga</name>
    <name type="synonym">Monochrysis lutheri</name>
    <dbReference type="NCBI Taxonomy" id="2081491"/>
    <lineage>
        <taxon>Eukaryota</taxon>
        <taxon>Haptista</taxon>
        <taxon>Haptophyta</taxon>
        <taxon>Pavlovophyceae</taxon>
        <taxon>Pavlovales</taxon>
        <taxon>Pavlovaceae</taxon>
        <taxon>Diacronema</taxon>
    </lineage>
</organism>
<dbReference type="GO" id="GO:0000175">
    <property type="term" value="F:3'-5'-RNA exonuclease activity"/>
    <property type="evidence" value="ECO:0007669"/>
    <property type="project" value="TreeGrafter"/>
</dbReference>
<evidence type="ECO:0000256" key="7">
    <source>
        <dbReference type="ARBA" id="ARBA00022722"/>
    </source>
</evidence>
<dbReference type="AlphaFoldDB" id="A0A8J5XD96"/>
<evidence type="ECO:0008006" key="20">
    <source>
        <dbReference type="Google" id="ProtNLM"/>
    </source>
</evidence>
<dbReference type="InterPro" id="IPR041505">
    <property type="entry name" value="Dis3_CSD2"/>
</dbReference>
<keyword evidence="15" id="KW-0472">Membrane</keyword>
<evidence type="ECO:0000259" key="17">
    <source>
        <dbReference type="SMART" id="SM00955"/>
    </source>
</evidence>
<dbReference type="Proteomes" id="UP000751190">
    <property type="component" value="Unassembled WGS sequence"/>
</dbReference>
<dbReference type="Gene3D" id="3.40.50.1010">
    <property type="entry name" value="5'-nuclease"/>
    <property type="match status" value="1"/>
</dbReference>
<protein>
    <recommendedName>
        <fullName evidence="20">DIS3-like exonuclease 1</fullName>
    </recommendedName>
</protein>
<evidence type="ECO:0000256" key="10">
    <source>
        <dbReference type="ARBA" id="ARBA00022839"/>
    </source>
</evidence>
<dbReference type="GO" id="GO:0000176">
    <property type="term" value="C:nuclear exosome (RNase complex)"/>
    <property type="evidence" value="ECO:0007669"/>
    <property type="project" value="TreeGrafter"/>
</dbReference>
<dbReference type="SMART" id="SM00670">
    <property type="entry name" value="PINc"/>
    <property type="match status" value="1"/>
</dbReference>
<evidence type="ECO:0000256" key="6">
    <source>
        <dbReference type="ARBA" id="ARBA00022552"/>
    </source>
</evidence>
<keyword evidence="15" id="KW-0812">Transmembrane</keyword>
<dbReference type="Pfam" id="PF13638">
    <property type="entry name" value="PIN_4"/>
    <property type="match status" value="1"/>
</dbReference>
<evidence type="ECO:0000256" key="8">
    <source>
        <dbReference type="ARBA" id="ARBA00022801"/>
    </source>
</evidence>
<keyword evidence="6" id="KW-0698">rRNA processing</keyword>
<dbReference type="InterPro" id="IPR033771">
    <property type="entry name" value="Rrp44_CSD1"/>
</dbReference>
<dbReference type="Gene3D" id="2.40.50.140">
    <property type="entry name" value="Nucleic acid-binding proteins"/>
    <property type="match status" value="1"/>
</dbReference>
<dbReference type="CDD" id="cd09862">
    <property type="entry name" value="PIN_Rrp44-like"/>
    <property type="match status" value="1"/>
</dbReference>
<feature type="compositionally biased region" description="Low complexity" evidence="14">
    <location>
        <begin position="431"/>
        <end position="449"/>
    </location>
</feature>
<feature type="region of interest" description="Disordered" evidence="14">
    <location>
        <begin position="396"/>
        <end position="458"/>
    </location>
</feature>
<dbReference type="Pfam" id="PF17215">
    <property type="entry name" value="Rrp44_S1"/>
    <property type="match status" value="1"/>
</dbReference>
<evidence type="ECO:0000256" key="4">
    <source>
        <dbReference type="ARBA" id="ARBA00005785"/>
    </source>
</evidence>
<keyword evidence="8" id="KW-0378">Hydrolase</keyword>
<keyword evidence="9" id="KW-0271">Exosome</keyword>
<dbReference type="InterPro" id="IPR029060">
    <property type="entry name" value="PIN-like_dom_sf"/>
</dbReference>
<accession>A0A8J5XD96</accession>
<comment type="subcellular location">
    <subcellularLocation>
        <location evidence="3">Cytoplasm</location>
    </subcellularLocation>
    <subcellularLocation>
        <location evidence="2">Nucleus</location>
    </subcellularLocation>
</comment>
<dbReference type="InterPro" id="IPR001900">
    <property type="entry name" value="RNase_II/R"/>
</dbReference>
<dbReference type="GO" id="GO:0016075">
    <property type="term" value="P:rRNA catabolic process"/>
    <property type="evidence" value="ECO:0007669"/>
    <property type="project" value="TreeGrafter"/>
</dbReference>
<dbReference type="SUPFAM" id="SSF88723">
    <property type="entry name" value="PIN domain-like"/>
    <property type="match status" value="1"/>
</dbReference>
<keyword evidence="19" id="KW-1185">Reference proteome</keyword>
<dbReference type="InterPro" id="IPR012340">
    <property type="entry name" value="NA-bd_OB-fold"/>
</dbReference>
<dbReference type="Pfam" id="PF00773">
    <property type="entry name" value="RNB"/>
    <property type="match status" value="1"/>
</dbReference>
<evidence type="ECO:0000259" key="16">
    <source>
        <dbReference type="SMART" id="SM00670"/>
    </source>
</evidence>
<comment type="caution">
    <text evidence="18">The sequence shown here is derived from an EMBL/GenBank/DDBJ whole genome shotgun (WGS) entry which is preliminary data.</text>
</comment>
<keyword evidence="11" id="KW-0694">RNA-binding</keyword>
<reference evidence="18" key="1">
    <citation type="submission" date="2021-05" db="EMBL/GenBank/DDBJ databases">
        <title>The genome of the haptophyte Pavlova lutheri (Diacronema luteri, Pavlovales) - a model for lipid biosynthesis in eukaryotic algae.</title>
        <authorList>
            <person name="Hulatt C.J."/>
            <person name="Posewitz M.C."/>
        </authorList>
    </citation>
    <scope>NUCLEOTIDE SEQUENCE</scope>
    <source>
        <strain evidence="18">NIVA-4/92</strain>
    </source>
</reference>
<dbReference type="SUPFAM" id="SSF50249">
    <property type="entry name" value="Nucleic acid-binding proteins"/>
    <property type="match status" value="3"/>
</dbReference>
<feature type="transmembrane region" description="Helical" evidence="15">
    <location>
        <begin position="106"/>
        <end position="134"/>
    </location>
</feature>
<evidence type="ECO:0000256" key="15">
    <source>
        <dbReference type="SAM" id="Phobius"/>
    </source>
</evidence>
<feature type="region of interest" description="Disordered" evidence="14">
    <location>
        <begin position="543"/>
        <end position="605"/>
    </location>
</feature>
<keyword evidence="7" id="KW-0540">Nuclease</keyword>
<keyword evidence="10" id="KW-0269">Exonuclease</keyword>
<dbReference type="GO" id="GO:0006364">
    <property type="term" value="P:rRNA processing"/>
    <property type="evidence" value="ECO:0007669"/>
    <property type="project" value="UniProtKB-KW"/>
</dbReference>
<evidence type="ECO:0000256" key="11">
    <source>
        <dbReference type="ARBA" id="ARBA00022884"/>
    </source>
</evidence>
<name>A0A8J5XD96_DIALT</name>
<keyword evidence="5" id="KW-0963">Cytoplasm</keyword>
<dbReference type="GO" id="GO:0004519">
    <property type="term" value="F:endonuclease activity"/>
    <property type="evidence" value="ECO:0007669"/>
    <property type="project" value="TreeGrafter"/>
</dbReference>
<evidence type="ECO:0000256" key="3">
    <source>
        <dbReference type="ARBA" id="ARBA00004496"/>
    </source>
</evidence>
<keyword evidence="12" id="KW-0539">Nucleus</keyword>
<dbReference type="OrthoDB" id="372421at2759"/>
<keyword evidence="15" id="KW-1133">Transmembrane helix</keyword>
<evidence type="ECO:0000313" key="18">
    <source>
        <dbReference type="EMBL" id="KAG8466586.1"/>
    </source>
</evidence>
<feature type="domain" description="PIN" evidence="16">
    <location>
        <begin position="256"/>
        <end position="369"/>
    </location>
</feature>
<dbReference type="GO" id="GO:0071031">
    <property type="term" value="P:nuclear mRNA surveillance of mRNA 3'-end processing"/>
    <property type="evidence" value="ECO:0007669"/>
    <property type="project" value="TreeGrafter"/>
</dbReference>
<feature type="compositionally biased region" description="Gly residues" evidence="14">
    <location>
        <begin position="583"/>
        <end position="605"/>
    </location>
</feature>
<evidence type="ECO:0000313" key="19">
    <source>
        <dbReference type="Proteomes" id="UP000751190"/>
    </source>
</evidence>
<feature type="transmembrane region" description="Helical" evidence="15">
    <location>
        <begin position="67"/>
        <end position="86"/>
    </location>
</feature>
<dbReference type="InterPro" id="IPR050180">
    <property type="entry name" value="RNR_Ribonuclease"/>
</dbReference>
<feature type="transmembrane region" description="Helical" evidence="15">
    <location>
        <begin position="155"/>
        <end position="177"/>
    </location>
</feature>
<dbReference type="PANTHER" id="PTHR23355:SF35">
    <property type="entry name" value="EXOSOME COMPLEX EXONUCLEASE RRP44"/>
    <property type="match status" value="1"/>
</dbReference>
<dbReference type="GO" id="GO:0019899">
    <property type="term" value="F:enzyme binding"/>
    <property type="evidence" value="ECO:0007669"/>
    <property type="project" value="UniProtKB-ARBA"/>
</dbReference>
<feature type="compositionally biased region" description="Gly residues" evidence="14">
    <location>
        <begin position="407"/>
        <end position="418"/>
    </location>
</feature>
<evidence type="ECO:0000256" key="12">
    <source>
        <dbReference type="ARBA" id="ARBA00023242"/>
    </source>
</evidence>